<organism evidence="1 2">
    <name type="scientific">Penicillium expansum</name>
    <name type="common">Blue mold rot fungus</name>
    <dbReference type="NCBI Taxonomy" id="27334"/>
    <lineage>
        <taxon>Eukaryota</taxon>
        <taxon>Fungi</taxon>
        <taxon>Dikarya</taxon>
        <taxon>Ascomycota</taxon>
        <taxon>Pezizomycotina</taxon>
        <taxon>Eurotiomycetes</taxon>
        <taxon>Eurotiomycetidae</taxon>
        <taxon>Eurotiales</taxon>
        <taxon>Aspergillaceae</taxon>
        <taxon>Penicillium</taxon>
    </lineage>
</organism>
<dbReference type="STRING" id="27334.A0A0A2JHA6"/>
<dbReference type="EMBL" id="JQFZ01000281">
    <property type="protein sequence ID" value="KGO51675.1"/>
    <property type="molecule type" value="Genomic_DNA"/>
</dbReference>
<dbReference type="AlphaFoldDB" id="A0A0A2JHA6"/>
<name>A0A0A2JHA6_PENEN</name>
<protein>
    <recommendedName>
        <fullName evidence="3">F-box domain-containing protein</fullName>
    </recommendedName>
</protein>
<gene>
    <name evidence="1" type="ORF">PEX2_007920</name>
</gene>
<dbReference type="VEuPathDB" id="FungiDB:PEXP_080870"/>
<keyword evidence="2" id="KW-1185">Reference proteome</keyword>
<evidence type="ECO:0000313" key="2">
    <source>
        <dbReference type="Proteomes" id="UP000030143"/>
    </source>
</evidence>
<accession>A0A0A2JHA6</accession>
<dbReference type="GeneID" id="27673488"/>
<dbReference type="Proteomes" id="UP000030143">
    <property type="component" value="Unassembled WGS sequence"/>
</dbReference>
<dbReference type="RefSeq" id="XP_016594595.1">
    <property type="nucleotide sequence ID" value="XM_016738069.1"/>
</dbReference>
<sequence length="398" mass="46634">MASKTPQVPSSLENLPSEIRRHILSMVNVDSLKALVQASPVYFHQYRLDRKLLLCQSLESTLGSVTADAYAVHRSNSIGFSGKRTTEGVQAFITFYRTIRSQAWSSPLHKVVSTRGVTSMIKFHCSIIQPLMRCFVTQALSKLTKVKKGSQIEETLSRTEETRLMRAFYRYQLCHNLYSLETREFYPSADWLSISNRIQSDFLCIFNPWEAEEISCISYFSERKHKQVRDNLYLHMDHMDREKFDFNSDVHDKNRDSVLKTPMPRGLEMLHFIYVKIESRHNMVTRMQSFIIRSLSNLLNDPHYAFDGHLQRYQQCAQPENSLIFQGDQCFTLPPLAWTRVCGGGGYKYLFQGFPPSAFRQWGWVMWDAARFERLGADHLMMQQWNEESRHHFGYPYW</sequence>
<reference evidence="1 2" key="1">
    <citation type="journal article" date="2015" name="Mol. Plant Microbe Interact.">
        <title>Genome, transcriptome, and functional analyses of Penicillium expansum provide new insights into secondary metabolism and pathogenicity.</title>
        <authorList>
            <person name="Ballester A.R."/>
            <person name="Marcet-Houben M."/>
            <person name="Levin E."/>
            <person name="Sela N."/>
            <person name="Selma-Lazaro C."/>
            <person name="Carmona L."/>
            <person name="Wisniewski M."/>
            <person name="Droby S."/>
            <person name="Gonzalez-Candelas L."/>
            <person name="Gabaldon T."/>
        </authorList>
    </citation>
    <scope>NUCLEOTIDE SEQUENCE [LARGE SCALE GENOMIC DNA]</scope>
    <source>
        <strain evidence="1 2">MD-8</strain>
    </source>
</reference>
<dbReference type="HOGENOM" id="CLU_035834_0_0_1"/>
<proteinExistence type="predicted"/>
<evidence type="ECO:0008006" key="3">
    <source>
        <dbReference type="Google" id="ProtNLM"/>
    </source>
</evidence>
<evidence type="ECO:0000313" key="1">
    <source>
        <dbReference type="EMBL" id="KGO51675.1"/>
    </source>
</evidence>
<comment type="caution">
    <text evidence="1">The sequence shown here is derived from an EMBL/GenBank/DDBJ whole genome shotgun (WGS) entry which is preliminary data.</text>
</comment>